<organism evidence="2 3">
    <name type="scientific">Parascaris univalens</name>
    <name type="common">Nematode worm</name>
    <dbReference type="NCBI Taxonomy" id="6257"/>
    <lineage>
        <taxon>Eukaryota</taxon>
        <taxon>Metazoa</taxon>
        <taxon>Ecdysozoa</taxon>
        <taxon>Nematoda</taxon>
        <taxon>Chromadorea</taxon>
        <taxon>Rhabditida</taxon>
        <taxon>Spirurina</taxon>
        <taxon>Ascaridomorpha</taxon>
        <taxon>Ascaridoidea</taxon>
        <taxon>Ascarididae</taxon>
        <taxon>Parascaris</taxon>
    </lineage>
</organism>
<dbReference type="Proteomes" id="UP000887569">
    <property type="component" value="Unplaced"/>
</dbReference>
<dbReference type="WBParaSite" id="PgE202_g001_t02">
    <property type="protein sequence ID" value="PgE202_g001_t02"/>
    <property type="gene ID" value="PgE202_g001"/>
</dbReference>
<sequence>PHPPDFPMHFKVTLSSAIFLAIIAYFNAETLSGSVMFDGSQQPFAASKTRDVMDSARKINRCGKRRAAFHFIAALYELLFGTA</sequence>
<keyword evidence="1" id="KW-1133">Transmembrane helix</keyword>
<protein>
    <submittedName>
        <fullName evidence="3">Uncharacterized protein</fullName>
    </submittedName>
</protein>
<reference evidence="3" key="1">
    <citation type="submission" date="2022-11" db="UniProtKB">
        <authorList>
            <consortium name="WormBaseParasite"/>
        </authorList>
    </citation>
    <scope>IDENTIFICATION</scope>
</reference>
<evidence type="ECO:0000313" key="2">
    <source>
        <dbReference type="Proteomes" id="UP000887569"/>
    </source>
</evidence>
<keyword evidence="1" id="KW-0472">Membrane</keyword>
<keyword evidence="1" id="KW-0812">Transmembrane</keyword>
<accession>A0A915A261</accession>
<dbReference type="AlphaFoldDB" id="A0A915A261"/>
<evidence type="ECO:0000313" key="3">
    <source>
        <dbReference type="WBParaSite" id="PgE202_g001_t02"/>
    </source>
</evidence>
<name>A0A915A261_PARUN</name>
<keyword evidence="2" id="KW-1185">Reference proteome</keyword>
<proteinExistence type="predicted"/>
<evidence type="ECO:0000256" key="1">
    <source>
        <dbReference type="SAM" id="Phobius"/>
    </source>
</evidence>
<feature type="transmembrane region" description="Helical" evidence="1">
    <location>
        <begin position="6"/>
        <end position="26"/>
    </location>
</feature>